<sequence length="110" mass="13515">MSHLTHYSTKEQQALVMRVERNHRMVQRLNEKLKSYTHEPKCPKRFEKFYELNKSIQNFKKYDARIMTIIRQRHLDFSDLDQSEVENHIRRFKKLESDFASYLLELDKPL</sequence>
<organism evidence="1">
    <name type="scientific">Flagellimonas sp. MMG031</name>
    <dbReference type="NCBI Taxonomy" id="3158549"/>
    <lineage>
        <taxon>Bacteria</taxon>
        <taxon>Pseudomonadati</taxon>
        <taxon>Bacteroidota</taxon>
        <taxon>Flavobacteriia</taxon>
        <taxon>Flavobacteriales</taxon>
        <taxon>Flavobacteriaceae</taxon>
        <taxon>Flagellimonas</taxon>
    </lineage>
</organism>
<dbReference type="RefSeq" id="WP_179385875.1">
    <property type="nucleotide sequence ID" value="NZ_CP157804.1"/>
</dbReference>
<dbReference type="EMBL" id="CP157804">
    <property type="protein sequence ID" value="XBQ22247.1"/>
    <property type="molecule type" value="Genomic_DNA"/>
</dbReference>
<proteinExistence type="predicted"/>
<reference evidence="1" key="1">
    <citation type="submission" date="2024-05" db="EMBL/GenBank/DDBJ databases">
        <title>Draft Genome Sequences of Flagellimonas sp. MMG031 and Marinobacter sp. MMG032 Isolated from the dinoflagellate Symbiodinium pilosum.</title>
        <authorList>
            <person name="Shikuma N.J."/>
            <person name="Farrell M.V."/>
        </authorList>
    </citation>
    <scope>NUCLEOTIDE SEQUENCE</scope>
    <source>
        <strain evidence="1">MMG031</strain>
    </source>
</reference>
<accession>A0AAU7MXW0</accession>
<gene>
    <name evidence="1" type="ORF">ABNE31_11615</name>
</gene>
<dbReference type="KEGG" id="fld:ABNE31_11615"/>
<protein>
    <submittedName>
        <fullName evidence="1">Uncharacterized protein</fullName>
    </submittedName>
</protein>
<dbReference type="AlphaFoldDB" id="A0AAU7MXW0"/>
<name>A0AAU7MXW0_9FLAO</name>
<evidence type="ECO:0000313" key="1">
    <source>
        <dbReference type="EMBL" id="XBQ22247.1"/>
    </source>
</evidence>